<gene>
    <name evidence="9" type="ORF">SAMN02982931_02217</name>
</gene>
<dbReference type="EMBL" id="FMXQ01000004">
    <property type="protein sequence ID" value="SDB29455.1"/>
    <property type="molecule type" value="Genomic_DNA"/>
</dbReference>
<evidence type="ECO:0000256" key="5">
    <source>
        <dbReference type="ARBA" id="ARBA00023124"/>
    </source>
</evidence>
<reference evidence="9 10" key="1">
    <citation type="submission" date="2016-10" db="EMBL/GenBank/DDBJ databases">
        <authorList>
            <person name="de Groot N.N."/>
        </authorList>
    </citation>
    <scope>NUCLEOTIDE SEQUENCE [LARGE SCALE GENOMIC DNA]</scope>
    <source>
        <strain evidence="9 10">ATCC 35022</strain>
    </source>
</reference>
<keyword evidence="7" id="KW-0456">Lyase</keyword>
<evidence type="ECO:0000313" key="10">
    <source>
        <dbReference type="Proteomes" id="UP000199071"/>
    </source>
</evidence>
<evidence type="ECO:0000256" key="8">
    <source>
        <dbReference type="RuleBase" id="RU364100"/>
    </source>
</evidence>
<evidence type="ECO:0000256" key="4">
    <source>
        <dbReference type="ARBA" id="ARBA00022801"/>
    </source>
</evidence>
<dbReference type="PANTHER" id="PTHR13604:SF0">
    <property type="entry name" value="ABASIC SITE PROCESSING PROTEIN HMCES"/>
    <property type="match status" value="1"/>
</dbReference>
<keyword evidence="3" id="KW-0227">DNA damage</keyword>
<sequence length="226" mass="25247">MCGRYILTATPEELAALFGYIDGEWFPPRHNIAPTQPIAIVRQVEGARRFALVRWGLVPGWVEDPRKFSLLINARAEGVATKPSFKSAYKYRRCLIPASGFYEWRRAAGSAKQPYLIRRPDHAPFAFAGLWESWMGKDGSEIDSACIITTDANRLLAPIHDRMPVILDPQDYAAWLDARDNPPGAVEPLLRPAADDLLEAIPVSTRVNKAENDDPGLLEPLEQTLL</sequence>
<dbReference type="Pfam" id="PF02586">
    <property type="entry name" value="SRAP"/>
    <property type="match status" value="1"/>
</dbReference>
<dbReference type="GO" id="GO:0016829">
    <property type="term" value="F:lyase activity"/>
    <property type="evidence" value="ECO:0007669"/>
    <property type="project" value="UniProtKB-KW"/>
</dbReference>
<evidence type="ECO:0000256" key="1">
    <source>
        <dbReference type="ARBA" id="ARBA00008136"/>
    </source>
</evidence>
<evidence type="ECO:0000256" key="3">
    <source>
        <dbReference type="ARBA" id="ARBA00022763"/>
    </source>
</evidence>
<evidence type="ECO:0000256" key="7">
    <source>
        <dbReference type="ARBA" id="ARBA00023239"/>
    </source>
</evidence>
<dbReference type="GO" id="GO:0006508">
    <property type="term" value="P:proteolysis"/>
    <property type="evidence" value="ECO:0007669"/>
    <property type="project" value="UniProtKB-KW"/>
</dbReference>
<keyword evidence="6" id="KW-0238">DNA-binding</keyword>
<dbReference type="STRING" id="665467.SAMN02982931_02217"/>
<dbReference type="Proteomes" id="UP000199071">
    <property type="component" value="Unassembled WGS sequence"/>
</dbReference>
<keyword evidence="2 8" id="KW-0645">Protease</keyword>
<dbReference type="GO" id="GO:0008233">
    <property type="term" value="F:peptidase activity"/>
    <property type="evidence" value="ECO:0007669"/>
    <property type="project" value="UniProtKB-KW"/>
</dbReference>
<evidence type="ECO:0000313" key="9">
    <source>
        <dbReference type="EMBL" id="SDB29455.1"/>
    </source>
</evidence>
<evidence type="ECO:0000256" key="6">
    <source>
        <dbReference type="ARBA" id="ARBA00023125"/>
    </source>
</evidence>
<dbReference type="GO" id="GO:0003697">
    <property type="term" value="F:single-stranded DNA binding"/>
    <property type="evidence" value="ECO:0007669"/>
    <property type="project" value="InterPro"/>
</dbReference>
<keyword evidence="10" id="KW-1185">Reference proteome</keyword>
<keyword evidence="5" id="KW-0190">Covalent protein-DNA linkage</keyword>
<dbReference type="PANTHER" id="PTHR13604">
    <property type="entry name" value="DC12-RELATED"/>
    <property type="match status" value="1"/>
</dbReference>
<accession>A0A1G6C973</accession>
<dbReference type="GO" id="GO:0106300">
    <property type="term" value="P:protein-DNA covalent cross-linking repair"/>
    <property type="evidence" value="ECO:0007669"/>
    <property type="project" value="InterPro"/>
</dbReference>
<comment type="similarity">
    <text evidence="1 8">Belongs to the SOS response-associated peptidase family.</text>
</comment>
<evidence type="ECO:0000256" key="2">
    <source>
        <dbReference type="ARBA" id="ARBA00022670"/>
    </source>
</evidence>
<dbReference type="Gene3D" id="3.90.1680.10">
    <property type="entry name" value="SOS response associated peptidase-like"/>
    <property type="match status" value="1"/>
</dbReference>
<dbReference type="InterPro" id="IPR036590">
    <property type="entry name" value="SRAP-like"/>
</dbReference>
<organism evidence="9 10">
    <name type="scientific">Bauldia litoralis</name>
    <dbReference type="NCBI Taxonomy" id="665467"/>
    <lineage>
        <taxon>Bacteria</taxon>
        <taxon>Pseudomonadati</taxon>
        <taxon>Pseudomonadota</taxon>
        <taxon>Alphaproteobacteria</taxon>
        <taxon>Hyphomicrobiales</taxon>
        <taxon>Kaistiaceae</taxon>
        <taxon>Bauldia</taxon>
    </lineage>
</organism>
<dbReference type="AlphaFoldDB" id="A0A1G6C973"/>
<dbReference type="OrthoDB" id="9782620at2"/>
<proteinExistence type="inferred from homology"/>
<dbReference type="InterPro" id="IPR003738">
    <property type="entry name" value="SRAP"/>
</dbReference>
<dbReference type="SUPFAM" id="SSF143081">
    <property type="entry name" value="BB1717-like"/>
    <property type="match status" value="1"/>
</dbReference>
<name>A0A1G6C973_9HYPH</name>
<keyword evidence="4 8" id="KW-0378">Hydrolase</keyword>
<dbReference type="EC" id="3.4.-.-" evidence="8"/>
<dbReference type="RefSeq" id="WP_090876497.1">
    <property type="nucleotide sequence ID" value="NZ_FMXQ01000004.1"/>
</dbReference>
<protein>
    <recommendedName>
        <fullName evidence="8">Abasic site processing protein</fullName>
        <ecNumber evidence="8">3.4.-.-</ecNumber>
    </recommendedName>
</protein>